<name>A0AAV3RCP1_LITER</name>
<gene>
    <name evidence="1" type="ORF">LIER_41463</name>
</gene>
<proteinExistence type="predicted"/>
<dbReference type="EMBL" id="BAABME010025999">
    <property type="protein sequence ID" value="GAA0173116.1"/>
    <property type="molecule type" value="Genomic_DNA"/>
</dbReference>
<keyword evidence="2" id="KW-1185">Reference proteome</keyword>
<sequence length="128" mass="15424">MLDKLRRTRVGLLNWQKKEVNDVPKRIKTYQDRIDVLKWGTLTEERKGKVVELSNQIDRMRLAERIYWKQRSGAIWMIHGDKNTTFFHRSATNRYSFKQIGRLFDKHGQWHTSLSKVQEIAEEFYKGL</sequence>
<dbReference type="AlphaFoldDB" id="A0AAV3RCP1"/>
<comment type="caution">
    <text evidence="1">The sequence shown here is derived from an EMBL/GenBank/DDBJ whole genome shotgun (WGS) entry which is preliminary data.</text>
</comment>
<dbReference type="Proteomes" id="UP001454036">
    <property type="component" value="Unassembled WGS sequence"/>
</dbReference>
<evidence type="ECO:0000313" key="2">
    <source>
        <dbReference type="Proteomes" id="UP001454036"/>
    </source>
</evidence>
<accession>A0AAV3RCP1</accession>
<evidence type="ECO:0000313" key="1">
    <source>
        <dbReference type="EMBL" id="GAA0173116.1"/>
    </source>
</evidence>
<reference evidence="1 2" key="1">
    <citation type="submission" date="2024-01" db="EMBL/GenBank/DDBJ databases">
        <title>The complete chloroplast genome sequence of Lithospermum erythrorhizon: insights into the phylogenetic relationship among Boraginaceae species and the maternal lineages of purple gromwells.</title>
        <authorList>
            <person name="Okada T."/>
            <person name="Watanabe K."/>
        </authorList>
    </citation>
    <scope>NUCLEOTIDE SEQUENCE [LARGE SCALE GENOMIC DNA]</scope>
</reference>
<organism evidence="1 2">
    <name type="scientific">Lithospermum erythrorhizon</name>
    <name type="common">Purple gromwell</name>
    <name type="synonym">Lithospermum officinale var. erythrorhizon</name>
    <dbReference type="NCBI Taxonomy" id="34254"/>
    <lineage>
        <taxon>Eukaryota</taxon>
        <taxon>Viridiplantae</taxon>
        <taxon>Streptophyta</taxon>
        <taxon>Embryophyta</taxon>
        <taxon>Tracheophyta</taxon>
        <taxon>Spermatophyta</taxon>
        <taxon>Magnoliopsida</taxon>
        <taxon>eudicotyledons</taxon>
        <taxon>Gunneridae</taxon>
        <taxon>Pentapetalae</taxon>
        <taxon>asterids</taxon>
        <taxon>lamiids</taxon>
        <taxon>Boraginales</taxon>
        <taxon>Boraginaceae</taxon>
        <taxon>Boraginoideae</taxon>
        <taxon>Lithospermeae</taxon>
        <taxon>Lithospermum</taxon>
    </lineage>
</organism>
<protein>
    <submittedName>
        <fullName evidence="1">Uncharacterized protein</fullName>
    </submittedName>
</protein>